<dbReference type="Proteomes" id="UP000076555">
    <property type="component" value="Unassembled WGS sequence"/>
</dbReference>
<dbReference type="AlphaFoldDB" id="A0A166J2W2"/>
<dbReference type="InterPro" id="IPR045392">
    <property type="entry name" value="DUF6519"/>
</dbReference>
<accession>A0A166J2W2</accession>
<dbReference type="Pfam" id="PF20129">
    <property type="entry name" value="DUF6519"/>
    <property type="match status" value="2"/>
</dbReference>
<name>A0A166J2W2_NODSP</name>
<gene>
    <name evidence="2" type="ORF">A2T98_14185</name>
</gene>
<evidence type="ECO:0000259" key="1">
    <source>
        <dbReference type="PROSITE" id="PS51688"/>
    </source>
</evidence>
<dbReference type="RefSeq" id="WP_063873324.1">
    <property type="nucleotide sequence ID" value="NZ_CAWMRI010000193.1"/>
</dbReference>
<proteinExistence type="predicted"/>
<sequence length="893" mass="100045">MKGDITRLTFRPEKHYQAVRMQQGRLQLDADWNEQVDIQNYLTQSLAKYIIGDSGVLKNSDSFRIDVSESAADFKINAGKMYVNGIICELEQNTTYKTQLDYPNPNSPELIQDKFYLAYIDVWERDITALEDPEIREAALKGLDTATRTKTIWQVKLVRVPHEEVQNNEITNWQFFANDLNIDRQVYLNAATANSVSKGELVNPKKGYLGSENQLYRVEIHKPITINKTGEIDPATFKWSRNNGVTVSAIESVAGNTIYISNVGRDDLQSFKPNQWVEIIDEAQELKNEPGKLFRLQKVFNKQLDVVGDGDPIEAQFAGKKNLKMIGWQEDQKTKKAEIKVSPDWIELEQGIYIQFDAESTYKTGDYWLIPARAYTKDIDWPYDDKEQPIKQRSPGIKHHYSPLALLEYRNGNFTHLRDYRPTFPSLINALDKTGDTMTGDLEIQANLYVTNGGKVGIGTKEPKEKLHIDGNVRISNGTKSLNIAPQIDQWMQFTTNLDGYNFDKGIRIQNGLINGSQTTSFLDINTGEANLVQFKTNLNGYYFDKDIQIQSGVIRSDANLLLQTNGNVGIGVDIPDEKLQVDGVVRIGKTTSFLDISTGENNLSHFKTNLNGYSFDKDIQIQSGVIRSDANLLLQTNGNVGIGVDIPEQKLHVDGVVRIGTNTSILDISTGENNLSHFKTNLNGYSFDKDIQIQSGVIRSDANLLLQTNGNVGIGVDIPDEKLQVDGVVRIGKTTSFLDISTGENNLAQFKTNLNGYSFDKDIQIQSGVINGNLRVNGRILQDSSRELKENITELSSQEVTEILRTIKPIKFNYKNSIDKETQAGFLSEDVPSLLTLSDNTAISPVDLVAVLTKAVKDQNIQISLLLNALGEQRIQIATLVEKVSVLESRNL</sequence>
<dbReference type="InterPro" id="IPR030392">
    <property type="entry name" value="S74_ICA"/>
</dbReference>
<evidence type="ECO:0000313" key="2">
    <source>
        <dbReference type="EMBL" id="KZL49160.1"/>
    </source>
</evidence>
<dbReference type="EMBL" id="LWAJ01000193">
    <property type="protein sequence ID" value="KZL49160.1"/>
    <property type="molecule type" value="Genomic_DNA"/>
</dbReference>
<organism evidence="2 3">
    <name type="scientific">Nodularia spumigena CENA596</name>
    <dbReference type="NCBI Taxonomy" id="1819295"/>
    <lineage>
        <taxon>Bacteria</taxon>
        <taxon>Bacillati</taxon>
        <taxon>Cyanobacteriota</taxon>
        <taxon>Cyanophyceae</taxon>
        <taxon>Nostocales</taxon>
        <taxon>Nodulariaceae</taxon>
        <taxon>Nodularia</taxon>
    </lineage>
</organism>
<dbReference type="OrthoDB" id="134981at2"/>
<evidence type="ECO:0000313" key="3">
    <source>
        <dbReference type="Proteomes" id="UP000076555"/>
    </source>
</evidence>
<feature type="domain" description="Peptidase S74" evidence="1">
    <location>
        <begin position="785"/>
        <end position="885"/>
    </location>
</feature>
<comment type="caution">
    <text evidence="2">The sequence shown here is derived from an EMBL/GenBank/DDBJ whole genome shotgun (WGS) entry which is preliminary data.</text>
</comment>
<dbReference type="Pfam" id="PF13884">
    <property type="entry name" value="Peptidase_S74"/>
    <property type="match status" value="1"/>
</dbReference>
<dbReference type="PROSITE" id="PS51688">
    <property type="entry name" value="ICA"/>
    <property type="match status" value="1"/>
</dbReference>
<reference evidence="2 3" key="1">
    <citation type="submission" date="2016-04" db="EMBL/GenBank/DDBJ databases">
        <title>Draft Genome Assembly of the Bloom-forming Cyanobacterium Nodularia spumigena Strain CENA596 in Shrimp Production Ponds.</title>
        <authorList>
            <person name="Popin R.V."/>
            <person name="Rigonato J."/>
            <person name="Abreu V.A."/>
            <person name="Andreote A.P."/>
            <person name="Silveira S.B."/>
            <person name="Odebrecht C."/>
            <person name="Fiore M.F."/>
        </authorList>
    </citation>
    <scope>NUCLEOTIDE SEQUENCE [LARGE SCALE GENOMIC DNA]</scope>
    <source>
        <strain evidence="2 3">CENA596</strain>
    </source>
</reference>
<protein>
    <recommendedName>
        <fullName evidence="1">Peptidase S74 domain-containing protein</fullName>
    </recommendedName>
</protein>